<evidence type="ECO:0000313" key="2">
    <source>
        <dbReference type="EMBL" id="MPL70088.1"/>
    </source>
</evidence>
<feature type="domain" description="Secretion system C-terminal sorting" evidence="1">
    <location>
        <begin position="153"/>
        <end position="220"/>
    </location>
</feature>
<evidence type="ECO:0000259" key="1">
    <source>
        <dbReference type="Pfam" id="PF18962"/>
    </source>
</evidence>
<gene>
    <name evidence="2" type="ORF">SDC9_15839</name>
</gene>
<accession>A0A644TSX1</accession>
<protein>
    <recommendedName>
        <fullName evidence="1">Secretion system C-terminal sorting domain-containing protein</fullName>
    </recommendedName>
</protein>
<sequence length="222" mass="25506">MKKLLLVLLLLIFGIKAYSQTLVTLDSIVETTESNPYVVRTFFIYSDLDDSVASTIEEKGILLDVHDVAFLFDTVPAQDSIEFPLEIESSIYLPIHNESFDTNLYFGSTDATILLQSYLIIGNDTIYNDSIFEIQLHHVGLKDIYNSNLNCKVYPTLIDKEININSDKYPISLSVIDLFGREVLRKEIYNNRTIDLDFLKKGTYILKLKHKDTIINRKIIKK</sequence>
<dbReference type="Pfam" id="PF18962">
    <property type="entry name" value="Por_Secre_tail"/>
    <property type="match status" value="1"/>
</dbReference>
<dbReference type="EMBL" id="VSSQ01000051">
    <property type="protein sequence ID" value="MPL70088.1"/>
    <property type="molecule type" value="Genomic_DNA"/>
</dbReference>
<dbReference type="AlphaFoldDB" id="A0A644TSX1"/>
<name>A0A644TSX1_9ZZZZ</name>
<organism evidence="2">
    <name type="scientific">bioreactor metagenome</name>
    <dbReference type="NCBI Taxonomy" id="1076179"/>
    <lineage>
        <taxon>unclassified sequences</taxon>
        <taxon>metagenomes</taxon>
        <taxon>ecological metagenomes</taxon>
    </lineage>
</organism>
<dbReference type="NCBIfam" id="TIGR04183">
    <property type="entry name" value="Por_Secre_tail"/>
    <property type="match status" value="1"/>
</dbReference>
<proteinExistence type="predicted"/>
<comment type="caution">
    <text evidence="2">The sequence shown here is derived from an EMBL/GenBank/DDBJ whole genome shotgun (WGS) entry which is preliminary data.</text>
</comment>
<dbReference type="InterPro" id="IPR026444">
    <property type="entry name" value="Secre_tail"/>
</dbReference>
<reference evidence="2" key="1">
    <citation type="submission" date="2019-08" db="EMBL/GenBank/DDBJ databases">
        <authorList>
            <person name="Kucharzyk K."/>
            <person name="Murdoch R.W."/>
            <person name="Higgins S."/>
            <person name="Loffler F."/>
        </authorList>
    </citation>
    <scope>NUCLEOTIDE SEQUENCE</scope>
</reference>